<evidence type="ECO:0000313" key="2">
    <source>
        <dbReference type="Proteomes" id="UP000559626"/>
    </source>
</evidence>
<keyword evidence="2" id="KW-1185">Reference proteome</keyword>
<dbReference type="Proteomes" id="UP000559626">
    <property type="component" value="Unassembled WGS sequence"/>
</dbReference>
<organism evidence="1 2">
    <name type="scientific">Hymenobacter polaris</name>
    <dbReference type="NCBI Taxonomy" id="2682546"/>
    <lineage>
        <taxon>Bacteria</taxon>
        <taxon>Pseudomonadati</taxon>
        <taxon>Bacteroidota</taxon>
        <taxon>Cytophagia</taxon>
        <taxon>Cytophagales</taxon>
        <taxon>Hymenobacteraceae</taxon>
        <taxon>Hymenobacter</taxon>
    </lineage>
</organism>
<reference evidence="1 2" key="1">
    <citation type="submission" date="2020-04" db="EMBL/GenBank/DDBJ databases">
        <title>Hymenobacter polaris sp. nov., isolated from Arctic soil.</title>
        <authorList>
            <person name="Dahal R.H."/>
        </authorList>
    </citation>
    <scope>NUCLEOTIDE SEQUENCE [LARGE SCALE GENOMIC DNA]</scope>
    <source>
        <strain evidence="1 2">RP-2-7</strain>
    </source>
</reference>
<comment type="caution">
    <text evidence="1">The sequence shown here is derived from an EMBL/GenBank/DDBJ whole genome shotgun (WGS) entry which is preliminary data.</text>
</comment>
<evidence type="ECO:0000313" key="1">
    <source>
        <dbReference type="EMBL" id="NML64871.1"/>
    </source>
</evidence>
<evidence type="ECO:0008006" key="3">
    <source>
        <dbReference type="Google" id="ProtNLM"/>
    </source>
</evidence>
<dbReference type="AlphaFoldDB" id="A0A7Y0ACK7"/>
<name>A0A7Y0ACK7_9BACT</name>
<protein>
    <recommendedName>
        <fullName evidence="3">GLPGLI family protein</fullName>
    </recommendedName>
</protein>
<proteinExistence type="predicted"/>
<dbReference type="RefSeq" id="WP_169530140.1">
    <property type="nucleotide sequence ID" value="NZ_JABBGH010000001.1"/>
</dbReference>
<accession>A0A7Y0ACK7</accession>
<dbReference type="EMBL" id="JABBGH010000001">
    <property type="protein sequence ID" value="NML64871.1"/>
    <property type="molecule type" value="Genomic_DNA"/>
</dbReference>
<gene>
    <name evidence="1" type="ORF">HHL22_06595</name>
</gene>
<sequence length="194" mass="20357">MKMTLLIAALAAAPTYRGAWFSGCITYRLEAHNAAGETLETSFGAENQLYISGQGYKMLAAHRRLLEVYDSQTDQRQAFGADGQLVARADTVRPTIRPVAATQQVLGYPCQAVQVRVPGVVSTVFFAPALRVNPASFRTPASGPTGALLQATGGALPLRVVTMGTAAGFTLVSEATSVQPLVLKAADFATAAGR</sequence>